<keyword evidence="3" id="KW-1185">Reference proteome</keyword>
<name>A0AAN8FHF1_TRICO</name>
<sequence length="116" mass="13402">VYLDIRNIRCGSRCSLLWLSRSFEEELVRTEIPQCLNPCKLETLKNILKGRRLTRESWEAQCRGSTSHNGIVTASMILLLAIFVVSTVVLACTTFSYRKQLKELQDPEQRRLLEES</sequence>
<dbReference type="AlphaFoldDB" id="A0AAN8FHF1"/>
<organism evidence="2 3">
    <name type="scientific">Trichostrongylus colubriformis</name>
    <name type="common">Black scour worm</name>
    <dbReference type="NCBI Taxonomy" id="6319"/>
    <lineage>
        <taxon>Eukaryota</taxon>
        <taxon>Metazoa</taxon>
        <taxon>Ecdysozoa</taxon>
        <taxon>Nematoda</taxon>
        <taxon>Chromadorea</taxon>
        <taxon>Rhabditida</taxon>
        <taxon>Rhabditina</taxon>
        <taxon>Rhabditomorpha</taxon>
        <taxon>Strongyloidea</taxon>
        <taxon>Trichostrongylidae</taxon>
        <taxon>Trichostrongylus</taxon>
    </lineage>
</organism>
<evidence type="ECO:0000313" key="3">
    <source>
        <dbReference type="Proteomes" id="UP001331761"/>
    </source>
</evidence>
<keyword evidence="1" id="KW-0472">Membrane</keyword>
<keyword evidence="1" id="KW-0812">Transmembrane</keyword>
<evidence type="ECO:0000313" key="2">
    <source>
        <dbReference type="EMBL" id="KAK5974127.1"/>
    </source>
</evidence>
<accession>A0AAN8FHF1</accession>
<dbReference type="Proteomes" id="UP001331761">
    <property type="component" value="Unassembled WGS sequence"/>
</dbReference>
<protein>
    <submittedName>
        <fullName evidence="2">Uncharacterized protein</fullName>
    </submittedName>
</protein>
<dbReference type="EMBL" id="WIXE01014637">
    <property type="protein sequence ID" value="KAK5974127.1"/>
    <property type="molecule type" value="Genomic_DNA"/>
</dbReference>
<comment type="caution">
    <text evidence="2">The sequence shown here is derived from an EMBL/GenBank/DDBJ whole genome shotgun (WGS) entry which is preliminary data.</text>
</comment>
<keyword evidence="1" id="KW-1133">Transmembrane helix</keyword>
<reference evidence="2 3" key="1">
    <citation type="submission" date="2019-10" db="EMBL/GenBank/DDBJ databases">
        <title>Assembly and Annotation for the nematode Trichostrongylus colubriformis.</title>
        <authorList>
            <person name="Martin J."/>
        </authorList>
    </citation>
    <scope>NUCLEOTIDE SEQUENCE [LARGE SCALE GENOMIC DNA]</scope>
    <source>
        <strain evidence="2">G859</strain>
        <tissue evidence="2">Whole worm</tissue>
    </source>
</reference>
<feature type="transmembrane region" description="Helical" evidence="1">
    <location>
        <begin position="76"/>
        <end position="97"/>
    </location>
</feature>
<evidence type="ECO:0000256" key="1">
    <source>
        <dbReference type="SAM" id="Phobius"/>
    </source>
</evidence>
<proteinExistence type="predicted"/>
<feature type="non-terminal residue" evidence="2">
    <location>
        <position position="1"/>
    </location>
</feature>
<gene>
    <name evidence="2" type="ORF">GCK32_013148</name>
</gene>